<accession>A0A853I3X7</accession>
<evidence type="ECO:0000256" key="1">
    <source>
        <dbReference type="ARBA" id="ARBA00010333"/>
    </source>
</evidence>
<dbReference type="PANTHER" id="PTHR35936">
    <property type="entry name" value="MEMBRANE-BOUND LYTIC MUREIN TRANSGLYCOSYLASE F"/>
    <property type="match status" value="1"/>
</dbReference>
<dbReference type="EMBL" id="JACCKB010000024">
    <property type="protein sequence ID" value="NYZ67339.1"/>
    <property type="molecule type" value="Genomic_DNA"/>
</dbReference>
<gene>
    <name evidence="4" type="ORF">H0A36_15080</name>
</gene>
<evidence type="ECO:0000313" key="5">
    <source>
        <dbReference type="Proteomes" id="UP000569732"/>
    </source>
</evidence>
<dbReference type="AlphaFoldDB" id="A0A853I3X7"/>
<dbReference type="RefSeq" id="WP_180569363.1">
    <property type="nucleotide sequence ID" value="NZ_JACCKB010000024.1"/>
</dbReference>
<keyword evidence="2" id="KW-0732">Signal</keyword>
<dbReference type="PANTHER" id="PTHR35936:SF25">
    <property type="entry name" value="ABC TRANSPORTER SUBSTRATE-BINDING PROTEIN"/>
    <property type="match status" value="1"/>
</dbReference>
<dbReference type="InterPro" id="IPR001638">
    <property type="entry name" value="Solute-binding_3/MltF_N"/>
</dbReference>
<comment type="similarity">
    <text evidence="1">Belongs to the bacterial solute-binding protein 3 family.</text>
</comment>
<dbReference type="Pfam" id="PF00497">
    <property type="entry name" value="SBP_bac_3"/>
    <property type="match status" value="1"/>
</dbReference>
<sequence length="263" mass="29875">MNFCNFITLLLIIFTAFTSTTTFCKDMIIFGYDSKPPKYYIEDGQSKGILVDIMRWIGKEINYNFDIRLYPWKRAYHHALEGDGGIIGLSWNEERDKIFDYSDVMYFDDVVLAVRKDNVFSFNLIKDLKGKSIALERGSSKGNEFDNLIKTGFLKPVWSNSMPQSLLLVLSGHADMAVAGPGKIGYMMTIYNEASSYPSLVKNRDELTIIPKPIVRDPNYLGISKKLAAHDFLAKFNSALKKGKDSGAFELIIEKYTQAFHLP</sequence>
<protein>
    <submittedName>
        <fullName evidence="4">Transporter substrate-binding domain-containing protein</fullName>
    </submittedName>
</protein>
<evidence type="ECO:0000313" key="4">
    <source>
        <dbReference type="EMBL" id="NYZ67339.1"/>
    </source>
</evidence>
<keyword evidence="5" id="KW-1185">Reference proteome</keyword>
<proteinExistence type="inferred from homology"/>
<feature type="domain" description="Solute-binding protein family 3/N-terminal" evidence="3">
    <location>
        <begin position="27"/>
        <end position="259"/>
    </location>
</feature>
<dbReference type="SUPFAM" id="SSF53850">
    <property type="entry name" value="Periplasmic binding protein-like II"/>
    <property type="match status" value="1"/>
</dbReference>
<dbReference type="Gene3D" id="3.40.190.10">
    <property type="entry name" value="Periplasmic binding protein-like II"/>
    <property type="match status" value="2"/>
</dbReference>
<evidence type="ECO:0000259" key="3">
    <source>
        <dbReference type="SMART" id="SM00062"/>
    </source>
</evidence>
<comment type="caution">
    <text evidence="4">The sequence shown here is derived from an EMBL/GenBank/DDBJ whole genome shotgun (WGS) entry which is preliminary data.</text>
</comment>
<organism evidence="4 5">
    <name type="scientific">Spartinivicinus marinus</name>
    <dbReference type="NCBI Taxonomy" id="2994442"/>
    <lineage>
        <taxon>Bacteria</taxon>
        <taxon>Pseudomonadati</taxon>
        <taxon>Pseudomonadota</taxon>
        <taxon>Gammaproteobacteria</taxon>
        <taxon>Oceanospirillales</taxon>
        <taxon>Zooshikellaceae</taxon>
        <taxon>Spartinivicinus</taxon>
    </lineage>
</organism>
<evidence type="ECO:0000256" key="2">
    <source>
        <dbReference type="ARBA" id="ARBA00022729"/>
    </source>
</evidence>
<reference evidence="4 5" key="1">
    <citation type="submission" date="2020-07" db="EMBL/GenBank/DDBJ databases">
        <title>Endozoicomonas sp. nov., isolated from sediment.</title>
        <authorList>
            <person name="Gu T."/>
        </authorList>
    </citation>
    <scope>NUCLEOTIDE SEQUENCE [LARGE SCALE GENOMIC DNA]</scope>
    <source>
        <strain evidence="4 5">SM1973</strain>
    </source>
</reference>
<name>A0A853I3X7_9GAMM</name>
<dbReference type="Proteomes" id="UP000569732">
    <property type="component" value="Unassembled WGS sequence"/>
</dbReference>
<dbReference type="SMART" id="SM00062">
    <property type="entry name" value="PBPb"/>
    <property type="match status" value="1"/>
</dbReference>